<dbReference type="InterPro" id="IPR001752">
    <property type="entry name" value="Kinesin_motor_dom"/>
</dbReference>
<evidence type="ECO:0000256" key="3">
    <source>
        <dbReference type="ARBA" id="ARBA00023054"/>
    </source>
</evidence>
<evidence type="ECO:0000259" key="8">
    <source>
        <dbReference type="PROSITE" id="PS50067"/>
    </source>
</evidence>
<sequence length="1203" mass="135455">MSLRALAPSRRDLPRRQSSGGKSSGGRQSSGANMSMERALRSITSPRKAAAGPVGPQKSTMKKGRKRDECGNEENVKVAIRIRPLGSNSSNESKTRAFHANQNTVFESDKQHTYDHVFGEDVATPQVYIDLVQDIVSSVTKDAINGTIFTYGQTSSGKTFTMQGAGETDGIIQYAANDIFESIKQEDHTENVIKISYVEIYNEELRDLLTDNKRKTTSLVIREDKKGSITVENLKEVAVRSLDQLMEVFRVGETNKSIGSTKMNDRSSRSHAILRITIEKKTAVNVVEDVGDEKENNELASPKNNTCVVKTSSTLNLVDLAGSESVRLTGATGMQKKEGGMINQSLLTLSKVLMSLGQKNVGHVNYRDSKLTRILKPSLSGNARMAVICCISPSDHYVDETRSTLQFATRAKLVKTNATANEVVENDADVIAKLRLDLERARLANEGLENQVRELQLGADGSVDSLDRSDSSADYSVRKELDNLKRFLFDDSLRSGGEKFSLHSKSFTDQDIVSSIRSGSVENAVKDDSCRPHSESGDELLRLALADKAKQVKELQDELAGSKKKQQHSRFSLAAYQDIDQYKSQNEELEAKLASANSLISSLGKQVDELSTHKNDALDWIEELFAKSEQKDKQIAQANRERDVALARCKSQVNETKKTKQLLEFTIGEKEDAEARMKAMRSEVEALKYCVNCNNSVAEGAALLKPEIVNLDIVDVKSERDEHNNVSQMKREIESLKEALTMYEEEKRTLVERVGIAESELSTAQIALKAKTEELDDMTFSFESVRKAKTKRPDEANEMRLLVEKFEAAEKKLSNAQTALEIKSKALDDAVRMYECEKKRMVEEIQYLRNRANELEATASESSESSHELQALNEENSALKSEVPFLKRQVVLNNQGSDEMRLLRMQLKSAKQTIAECDSELRQKNDAIKHARTESHELRAMVDRYEKRVKDAEKANVALTVRDKELRDSVSRVRELVESLASENACLKEKISDYKRKLAERDTRGRELDHLFKSAMNERDAAMNEAKLSKASLHQLKESTDKMQRQFEKLNKEKSSADLERETMCLRLDKMAADFEADYETLRHKLDDTLKEKAELEHQFIMLEASKASIEDNADRILERDNALSGQHDTLVAELRKATKELAQRQDEINQMARRLDFLKNETERLAHDNAALREFAKFTVQDRTQPEPGIKKRKIFDFIGEV</sequence>
<dbReference type="AlphaFoldDB" id="A0ABD3PZR2"/>
<evidence type="ECO:0000256" key="2">
    <source>
        <dbReference type="ARBA" id="ARBA00022840"/>
    </source>
</evidence>
<keyword evidence="1 5" id="KW-0547">Nucleotide-binding</keyword>
<accession>A0ABD3PZR2</accession>
<dbReference type="InterPro" id="IPR027417">
    <property type="entry name" value="P-loop_NTPase"/>
</dbReference>
<dbReference type="InterPro" id="IPR019821">
    <property type="entry name" value="Kinesin_motor_CS"/>
</dbReference>
<keyword evidence="2 5" id="KW-0067">ATP-binding</keyword>
<dbReference type="EMBL" id="JALLPJ020000421">
    <property type="protein sequence ID" value="KAL3792726.1"/>
    <property type="molecule type" value="Genomic_DNA"/>
</dbReference>
<feature type="compositionally biased region" description="Low complexity" evidence="7">
    <location>
        <begin position="16"/>
        <end position="31"/>
    </location>
</feature>
<feature type="coiled-coil region" evidence="6">
    <location>
        <begin position="545"/>
        <end position="683"/>
    </location>
</feature>
<evidence type="ECO:0000313" key="10">
    <source>
        <dbReference type="Proteomes" id="UP001530400"/>
    </source>
</evidence>
<feature type="coiled-coil region" evidence="6">
    <location>
        <begin position="431"/>
        <end position="458"/>
    </location>
</feature>
<feature type="region of interest" description="Disordered" evidence="7">
    <location>
        <begin position="1"/>
        <end position="71"/>
    </location>
</feature>
<keyword evidence="10" id="KW-1185">Reference proteome</keyword>
<dbReference type="GO" id="GO:0003774">
    <property type="term" value="F:cytoskeletal motor activity"/>
    <property type="evidence" value="ECO:0007669"/>
    <property type="project" value="UniProtKB-UniRule"/>
</dbReference>
<proteinExistence type="inferred from homology"/>
<dbReference type="InterPro" id="IPR027640">
    <property type="entry name" value="Kinesin-like_fam"/>
</dbReference>
<dbReference type="PANTHER" id="PTHR47968">
    <property type="entry name" value="CENTROMERE PROTEIN E"/>
    <property type="match status" value="1"/>
</dbReference>
<gene>
    <name evidence="9" type="ORF">ACHAWO_002331</name>
</gene>
<comment type="caution">
    <text evidence="9">The sequence shown here is derived from an EMBL/GenBank/DDBJ whole genome shotgun (WGS) entry which is preliminary data.</text>
</comment>
<feature type="binding site" evidence="5">
    <location>
        <begin position="152"/>
        <end position="159"/>
    </location>
    <ligand>
        <name>ATP</name>
        <dbReference type="ChEBI" id="CHEBI:30616"/>
    </ligand>
</feature>
<feature type="coiled-coil region" evidence="6">
    <location>
        <begin position="719"/>
        <end position="753"/>
    </location>
</feature>
<evidence type="ECO:0000256" key="1">
    <source>
        <dbReference type="ARBA" id="ARBA00022741"/>
    </source>
</evidence>
<organism evidence="9 10">
    <name type="scientific">Cyclotella atomus</name>
    <dbReference type="NCBI Taxonomy" id="382360"/>
    <lineage>
        <taxon>Eukaryota</taxon>
        <taxon>Sar</taxon>
        <taxon>Stramenopiles</taxon>
        <taxon>Ochrophyta</taxon>
        <taxon>Bacillariophyta</taxon>
        <taxon>Coscinodiscophyceae</taxon>
        <taxon>Thalassiosirophycidae</taxon>
        <taxon>Stephanodiscales</taxon>
        <taxon>Stephanodiscaceae</taxon>
        <taxon>Cyclotella</taxon>
    </lineage>
</organism>
<evidence type="ECO:0000256" key="7">
    <source>
        <dbReference type="SAM" id="MobiDB-lite"/>
    </source>
</evidence>
<feature type="coiled-coil region" evidence="6">
    <location>
        <begin position="799"/>
        <end position="997"/>
    </location>
</feature>
<dbReference type="SUPFAM" id="SSF52540">
    <property type="entry name" value="P-loop containing nucleoside triphosphate hydrolases"/>
    <property type="match status" value="1"/>
</dbReference>
<evidence type="ECO:0000256" key="5">
    <source>
        <dbReference type="PROSITE-ProRule" id="PRU00283"/>
    </source>
</evidence>
<keyword evidence="3 6" id="KW-0175">Coiled coil</keyword>
<evidence type="ECO:0000313" key="9">
    <source>
        <dbReference type="EMBL" id="KAL3792726.1"/>
    </source>
</evidence>
<dbReference type="PRINTS" id="PR00380">
    <property type="entry name" value="KINESINHEAVY"/>
</dbReference>
<dbReference type="Pfam" id="PF00225">
    <property type="entry name" value="Kinesin"/>
    <property type="match status" value="1"/>
</dbReference>
<keyword evidence="4 5" id="KW-0505">Motor protein</keyword>
<protein>
    <recommendedName>
        <fullName evidence="8">Kinesin motor domain-containing protein</fullName>
    </recommendedName>
</protein>
<dbReference type="SMART" id="SM00129">
    <property type="entry name" value="KISc"/>
    <property type="match status" value="1"/>
</dbReference>
<name>A0ABD3PZR2_9STRA</name>
<dbReference type="Gene3D" id="3.40.850.10">
    <property type="entry name" value="Kinesin motor domain"/>
    <property type="match status" value="1"/>
</dbReference>
<dbReference type="GO" id="GO:0005524">
    <property type="term" value="F:ATP binding"/>
    <property type="evidence" value="ECO:0007669"/>
    <property type="project" value="UniProtKB-UniRule"/>
</dbReference>
<feature type="domain" description="Kinesin motor" evidence="8">
    <location>
        <begin position="75"/>
        <end position="414"/>
    </location>
</feature>
<evidence type="ECO:0000256" key="4">
    <source>
        <dbReference type="ARBA" id="ARBA00023175"/>
    </source>
</evidence>
<dbReference type="PROSITE" id="PS00411">
    <property type="entry name" value="KINESIN_MOTOR_1"/>
    <property type="match status" value="1"/>
</dbReference>
<comment type="similarity">
    <text evidence="5">Belongs to the TRAFAC class myosin-kinesin ATPase superfamily. Kinesin family.</text>
</comment>
<feature type="coiled-coil region" evidence="6">
    <location>
        <begin position="1128"/>
        <end position="1169"/>
    </location>
</feature>
<feature type="coiled-coil region" evidence="6">
    <location>
        <begin position="1033"/>
        <end position="1099"/>
    </location>
</feature>
<reference evidence="9 10" key="1">
    <citation type="submission" date="2024-10" db="EMBL/GenBank/DDBJ databases">
        <title>Updated reference genomes for cyclostephanoid diatoms.</title>
        <authorList>
            <person name="Roberts W.R."/>
            <person name="Alverson A.J."/>
        </authorList>
    </citation>
    <scope>NUCLEOTIDE SEQUENCE [LARGE SCALE GENOMIC DNA]</scope>
    <source>
        <strain evidence="9 10">AJA010-31</strain>
    </source>
</reference>
<evidence type="ECO:0000256" key="6">
    <source>
        <dbReference type="SAM" id="Coils"/>
    </source>
</evidence>
<dbReference type="PROSITE" id="PS50067">
    <property type="entry name" value="KINESIN_MOTOR_2"/>
    <property type="match status" value="1"/>
</dbReference>
<dbReference type="InterPro" id="IPR036961">
    <property type="entry name" value="Kinesin_motor_dom_sf"/>
</dbReference>
<dbReference type="Proteomes" id="UP001530400">
    <property type="component" value="Unassembled WGS sequence"/>
</dbReference>
<dbReference type="PANTHER" id="PTHR47968:SF75">
    <property type="entry name" value="CENTROMERE-ASSOCIATED PROTEIN E"/>
    <property type="match status" value="1"/>
</dbReference>